<evidence type="ECO:0000313" key="4">
    <source>
        <dbReference type="EMBL" id="KAH3670008.1"/>
    </source>
</evidence>
<feature type="domain" description="Telomerase activating protein Est1-like N-terminal" evidence="3">
    <location>
        <begin position="73"/>
        <end position="201"/>
    </location>
</feature>
<dbReference type="PANTHER" id="PTHR15696">
    <property type="entry name" value="SMG-7 SUPPRESSOR WITH MORPHOLOGICAL EFFECT ON GENITALIA PROTEIN 7"/>
    <property type="match status" value="1"/>
</dbReference>
<dbReference type="GO" id="GO:0042162">
    <property type="term" value="F:telomeric DNA binding"/>
    <property type="evidence" value="ECO:0007669"/>
    <property type="project" value="TreeGrafter"/>
</dbReference>
<proteinExistence type="predicted"/>
<evidence type="ECO:0000259" key="3">
    <source>
        <dbReference type="Pfam" id="PF10374"/>
    </source>
</evidence>
<comment type="caution">
    <text evidence="4">The sequence shown here is derived from an EMBL/GenBank/DDBJ whole genome shotgun (WGS) entry which is preliminary data.</text>
</comment>
<dbReference type="Proteomes" id="UP000788993">
    <property type="component" value="Unassembled WGS sequence"/>
</dbReference>
<dbReference type="InterPro" id="IPR011990">
    <property type="entry name" value="TPR-like_helical_dom_sf"/>
</dbReference>
<accession>A0A1B7SLN1</accession>
<dbReference type="PANTHER" id="PTHR15696:SF37">
    <property type="entry name" value="NONSENSE-MEDIATED MRNA DECAY FACTOR EBS1-RELATED"/>
    <property type="match status" value="1"/>
</dbReference>
<dbReference type="GO" id="GO:0070034">
    <property type="term" value="F:telomerase RNA binding"/>
    <property type="evidence" value="ECO:0007669"/>
    <property type="project" value="TreeGrafter"/>
</dbReference>
<reference evidence="4" key="2">
    <citation type="submission" date="2021-01" db="EMBL/GenBank/DDBJ databases">
        <authorList>
            <person name="Schikora-Tamarit M.A."/>
        </authorList>
    </citation>
    <scope>NUCLEOTIDE SEQUENCE</scope>
    <source>
        <strain evidence="4">NCAIM Y.01608</strain>
    </source>
</reference>
<keyword evidence="5" id="KW-1185">Reference proteome</keyword>
<name>A0A1B7SLN1_9ASCO</name>
<feature type="compositionally biased region" description="Polar residues" evidence="1">
    <location>
        <begin position="633"/>
        <end position="644"/>
    </location>
</feature>
<evidence type="ECO:0000313" key="5">
    <source>
        <dbReference type="Proteomes" id="UP000788993"/>
    </source>
</evidence>
<dbReference type="AlphaFoldDB" id="A0A1B7SLN1"/>
<reference evidence="4" key="1">
    <citation type="journal article" date="2021" name="Open Biol.">
        <title>Shared evolutionary footprints suggest mitochondrial oxidative damage underlies multiple complex I losses in fungi.</title>
        <authorList>
            <person name="Schikora-Tamarit M.A."/>
            <person name="Marcet-Houben M."/>
            <person name="Nosek J."/>
            <person name="Gabaldon T."/>
        </authorList>
    </citation>
    <scope>NUCLEOTIDE SEQUENCE</scope>
    <source>
        <strain evidence="4">NCAIM Y.01608</strain>
    </source>
</reference>
<sequence>MTNSEFNNRSKLEEPIEQILSQNKQKILEILGNKYASDESLLLGTVSFAQSKLLTYILDNLNVPTASRVMLGKIVDRVWVDLHHPTIKIFQSQFRFLSKKKSSSKKQRPFTSVEIRKTFEHFVRFISKCYDFYISLVKEILISHDILLFVPVKKLTTTLKIDITIKEPRKSPSQRTIESLVYVISKCVLYIGDLSRYRALVAKTYLPTASISKEDNNNYSKSIELYKLALLILPSLGDPYNHIAIIDNLKEDSFNVVYNFIRSSLSSEPLPIGLGNLINYVSKKPNPMLRVFEAHNSTPKSDLTKNVKYELLRYQFLVLFDYYLLPGQWKESEGYLIHHHSIQNIETEFFKFMKQLDYRKQVFNDLYFKQLVILIGGFELLVDNNMVHPELDHSTAIIGEYLKFTFRFLDNMMQISLDNWNGNSEQPDLTHLLLPLVRLMLCWFKERELPRSYLIQTPKYALKLAQIVNNAVEYFRVYPDASSQVDANTRFKDYKPERKRLFKEDVTLKEFRPINYALDDFNDSKFQEKSETSVLALIGELPDESHKSMKLCDYVLRMISVAHMGIRILSENKVDLQFDHTTQLFLIPDSKVKPFSKKRTKPLEDGKLNYEENEHQFVSMVDSIVSDHEEDLTTQPVSAANSPELTKAPAKTAPATSPPIFPNIWSNQPLMANLQPQQANMGFYYPMDIPQSQFFKPTVDPLPAHTSGNAFNLHPQLPLADSFNAMNYNPFFFQQPLNMETMNQEAGQTEKPYNAYHQYGKP</sequence>
<dbReference type="Gene3D" id="1.25.40.10">
    <property type="entry name" value="Tetratricopeptide repeat domain"/>
    <property type="match status" value="1"/>
</dbReference>
<evidence type="ECO:0000259" key="2">
    <source>
        <dbReference type="Pfam" id="PF10373"/>
    </source>
</evidence>
<dbReference type="InterPro" id="IPR018834">
    <property type="entry name" value="DNA/RNA-bd_Est1-type"/>
</dbReference>
<dbReference type="RefSeq" id="XP_018212209.1">
    <property type="nucleotide sequence ID" value="XM_018353899.1"/>
</dbReference>
<dbReference type="InterPro" id="IPR019458">
    <property type="entry name" value="Est1-like_N"/>
</dbReference>
<dbReference type="Pfam" id="PF10373">
    <property type="entry name" value="EST1_DNA_bind"/>
    <property type="match status" value="1"/>
</dbReference>
<feature type="domain" description="DNA/RNA-binding" evidence="2">
    <location>
        <begin position="222"/>
        <end position="517"/>
    </location>
</feature>
<feature type="compositionally biased region" description="Low complexity" evidence="1">
    <location>
        <begin position="646"/>
        <end position="655"/>
    </location>
</feature>
<dbReference type="InterPro" id="IPR045153">
    <property type="entry name" value="Est1/Ebs1-like"/>
</dbReference>
<gene>
    <name evidence="4" type="ORF">OGATHE_002821</name>
</gene>
<dbReference type="Pfam" id="PF10374">
    <property type="entry name" value="EST1"/>
    <property type="match status" value="1"/>
</dbReference>
<dbReference type="EMBL" id="JAEUBD010000983">
    <property type="protein sequence ID" value="KAH3670008.1"/>
    <property type="molecule type" value="Genomic_DNA"/>
</dbReference>
<dbReference type="GO" id="GO:0000184">
    <property type="term" value="P:nuclear-transcribed mRNA catabolic process, nonsense-mediated decay"/>
    <property type="evidence" value="ECO:0007669"/>
    <property type="project" value="TreeGrafter"/>
</dbReference>
<evidence type="ECO:0000256" key="1">
    <source>
        <dbReference type="SAM" id="MobiDB-lite"/>
    </source>
</evidence>
<dbReference type="GO" id="GO:0005697">
    <property type="term" value="C:telomerase holoenzyme complex"/>
    <property type="evidence" value="ECO:0007669"/>
    <property type="project" value="TreeGrafter"/>
</dbReference>
<feature type="region of interest" description="Disordered" evidence="1">
    <location>
        <begin position="629"/>
        <end position="655"/>
    </location>
</feature>
<dbReference type="SUPFAM" id="SSF48452">
    <property type="entry name" value="TPR-like"/>
    <property type="match status" value="1"/>
</dbReference>
<organism evidence="4 5">
    <name type="scientific">Ogataea polymorpha</name>
    <dbReference type="NCBI Taxonomy" id="460523"/>
    <lineage>
        <taxon>Eukaryota</taxon>
        <taxon>Fungi</taxon>
        <taxon>Dikarya</taxon>
        <taxon>Ascomycota</taxon>
        <taxon>Saccharomycotina</taxon>
        <taxon>Pichiomycetes</taxon>
        <taxon>Pichiales</taxon>
        <taxon>Pichiaceae</taxon>
        <taxon>Ogataea</taxon>
    </lineage>
</organism>
<protein>
    <submittedName>
        <fullName evidence="4">Uncharacterized protein</fullName>
    </submittedName>
</protein>